<dbReference type="PANTHER" id="PTHR11587">
    <property type="entry name" value="ARGININOSUCCINATE SYNTHASE"/>
    <property type="match status" value="1"/>
</dbReference>
<evidence type="ECO:0000313" key="14">
    <source>
        <dbReference type="Proteomes" id="UP001305414"/>
    </source>
</evidence>
<evidence type="ECO:0000313" key="13">
    <source>
        <dbReference type="EMBL" id="KAK5634229.1"/>
    </source>
</evidence>
<evidence type="ECO:0000256" key="2">
    <source>
        <dbReference type="ARBA" id="ARBA00012286"/>
    </source>
</evidence>
<evidence type="ECO:0000256" key="3">
    <source>
        <dbReference type="ARBA" id="ARBA00014810"/>
    </source>
</evidence>
<comment type="similarity">
    <text evidence="9">Belongs to the argininosuccinate synthase family. Type 1 subfamily.</text>
</comment>
<evidence type="ECO:0000256" key="4">
    <source>
        <dbReference type="ARBA" id="ARBA00022571"/>
    </source>
</evidence>
<comment type="pathway">
    <text evidence="1">Amino-acid biosynthesis; L-arginine biosynthesis; L-arginine from L-ornithine and carbamoyl phosphate: step 2/3.</text>
</comment>
<dbReference type="InterPro" id="IPR048267">
    <property type="entry name" value="Arginosuc_syn_N"/>
</dbReference>
<keyword evidence="8" id="KW-0067">ATP-binding</keyword>
<dbReference type="EC" id="6.3.4.5" evidence="2"/>
<evidence type="ECO:0000256" key="1">
    <source>
        <dbReference type="ARBA" id="ARBA00004967"/>
    </source>
</evidence>
<evidence type="ECO:0000259" key="11">
    <source>
        <dbReference type="Pfam" id="PF00764"/>
    </source>
</evidence>
<dbReference type="EMBL" id="JAWHQM010000039">
    <property type="protein sequence ID" value="KAK5634229.1"/>
    <property type="molecule type" value="Genomic_DNA"/>
</dbReference>
<evidence type="ECO:0000256" key="8">
    <source>
        <dbReference type="ARBA" id="ARBA00022840"/>
    </source>
</evidence>
<feature type="domain" description="Arginosuccinate synthase C-terminal" evidence="12">
    <location>
        <begin position="206"/>
        <end position="429"/>
    </location>
</feature>
<dbReference type="Gene3D" id="3.90.1260.10">
    <property type="entry name" value="Argininosuccinate synthetase, chain A, domain 2"/>
    <property type="match status" value="1"/>
</dbReference>
<dbReference type="Pfam" id="PF00764">
    <property type="entry name" value="Arginosuc_synth"/>
    <property type="match status" value="1"/>
</dbReference>
<dbReference type="NCBIfam" id="TIGR00032">
    <property type="entry name" value="argG"/>
    <property type="match status" value="1"/>
</dbReference>
<keyword evidence="6" id="KW-0028">Amino-acid biosynthesis</keyword>
<dbReference type="Pfam" id="PF20979">
    <property type="entry name" value="Arginosuc_syn_C"/>
    <property type="match status" value="1"/>
</dbReference>
<dbReference type="InterPro" id="IPR024074">
    <property type="entry name" value="AS_cat/multimer_dom_body"/>
</dbReference>
<protein>
    <recommendedName>
        <fullName evidence="3">Argininosuccinate synthase</fullName>
        <ecNumber evidence="2">6.3.4.5</ecNumber>
    </recommendedName>
</protein>
<dbReference type="CDD" id="cd01999">
    <property type="entry name" value="ASS"/>
    <property type="match status" value="1"/>
</dbReference>
<gene>
    <name evidence="13" type="ORF">RRF57_009943</name>
</gene>
<keyword evidence="5" id="KW-0436">Ligase</keyword>
<evidence type="ECO:0000259" key="12">
    <source>
        <dbReference type="Pfam" id="PF20979"/>
    </source>
</evidence>
<sequence>MWYVLAVARHLFLGLEDKHCTWKHKPSLSHSGPCPVHGEHTKRGDPEDRKRWTVILRASSLLIAASFAYIPVLTSWQGQNEDYNAVKAKAEKIGAERMIIQDLQQELVEELVWPAVQCNAVYEDAYLLGTSLARPVIARAMMKVAKQYNCEFLSHGCQIRAGMEGPRSEDKDNYPMAHTGVFGRQALLDFAESKGVPVTSTKQKPFSMDANLIHCSYEAGLLEQPELEPPADMWTMTVDPMKAPDEPTRFTVHFEKGIPIKLEVGDKAVTGSLDIFKAANEIGRANGVGRVDIVESRFIGLKSRGCYDTPGLTILRTAHRDLEGLVMDSKVRAIRDQMVTSNWTACLYNGMYFSPEREFLHNSIIFSQRHVEGKVNMVAYKGSAFVVGRSSETSNLYSETESSMDTLEGFSPMDTSGFIAIQAIRLEKYGARKIRDGEPLAPI</sequence>
<dbReference type="InterPro" id="IPR014729">
    <property type="entry name" value="Rossmann-like_a/b/a_fold"/>
</dbReference>
<organism evidence="13 14">
    <name type="scientific">Xylaria bambusicola</name>
    <dbReference type="NCBI Taxonomy" id="326684"/>
    <lineage>
        <taxon>Eukaryota</taxon>
        <taxon>Fungi</taxon>
        <taxon>Dikarya</taxon>
        <taxon>Ascomycota</taxon>
        <taxon>Pezizomycotina</taxon>
        <taxon>Sordariomycetes</taxon>
        <taxon>Xylariomycetidae</taxon>
        <taxon>Xylariales</taxon>
        <taxon>Xylariaceae</taxon>
        <taxon>Xylaria</taxon>
    </lineage>
</organism>
<evidence type="ECO:0000256" key="5">
    <source>
        <dbReference type="ARBA" id="ARBA00022598"/>
    </source>
</evidence>
<keyword evidence="14" id="KW-1185">Reference proteome</keyword>
<evidence type="ECO:0000256" key="9">
    <source>
        <dbReference type="ARBA" id="ARBA00060987"/>
    </source>
</evidence>
<dbReference type="GO" id="GO:0000050">
    <property type="term" value="P:urea cycle"/>
    <property type="evidence" value="ECO:0007669"/>
    <property type="project" value="TreeGrafter"/>
</dbReference>
<reference evidence="13 14" key="1">
    <citation type="submission" date="2023-10" db="EMBL/GenBank/DDBJ databases">
        <title>Draft genome sequence of Xylaria bambusicola isolate GMP-LS, the root and basal stem rot pathogen of sugarcane in Indonesia.</title>
        <authorList>
            <person name="Selvaraj P."/>
            <person name="Muralishankar V."/>
            <person name="Muruganantham S."/>
            <person name="Sp S."/>
            <person name="Haryani S."/>
            <person name="Lau K.J.X."/>
            <person name="Naqvi N.I."/>
        </authorList>
    </citation>
    <scope>NUCLEOTIDE SEQUENCE [LARGE SCALE GENOMIC DNA]</scope>
    <source>
        <strain evidence="13">GMP-LS</strain>
    </source>
</reference>
<name>A0AAN7V072_9PEZI</name>
<dbReference type="AlphaFoldDB" id="A0AAN7V072"/>
<dbReference type="GO" id="GO:0004055">
    <property type="term" value="F:argininosuccinate synthase activity"/>
    <property type="evidence" value="ECO:0007669"/>
    <property type="project" value="UniProtKB-EC"/>
</dbReference>
<dbReference type="FunFam" id="3.90.1260.10:FF:000003">
    <property type="entry name" value="Argininosuccinate synthase"/>
    <property type="match status" value="1"/>
</dbReference>
<accession>A0AAN7V072</accession>
<feature type="compositionally biased region" description="Basic and acidic residues" evidence="10">
    <location>
        <begin position="37"/>
        <end position="46"/>
    </location>
</feature>
<dbReference type="SUPFAM" id="SSF69864">
    <property type="entry name" value="Argininosuccinate synthetase, C-terminal domain"/>
    <property type="match status" value="1"/>
</dbReference>
<evidence type="ECO:0000256" key="6">
    <source>
        <dbReference type="ARBA" id="ARBA00022605"/>
    </source>
</evidence>
<dbReference type="InterPro" id="IPR048268">
    <property type="entry name" value="Arginosuc_syn_C"/>
</dbReference>
<keyword evidence="4" id="KW-0055">Arginine biosynthesis</keyword>
<proteinExistence type="inferred from homology"/>
<evidence type="ECO:0000256" key="7">
    <source>
        <dbReference type="ARBA" id="ARBA00022741"/>
    </source>
</evidence>
<dbReference type="SUPFAM" id="SSF52402">
    <property type="entry name" value="Adenine nucleotide alpha hydrolases-like"/>
    <property type="match status" value="1"/>
</dbReference>
<dbReference type="GO" id="GO:0005524">
    <property type="term" value="F:ATP binding"/>
    <property type="evidence" value="ECO:0007669"/>
    <property type="project" value="UniProtKB-KW"/>
</dbReference>
<keyword evidence="7" id="KW-0547">Nucleotide-binding</keyword>
<dbReference type="Proteomes" id="UP001305414">
    <property type="component" value="Unassembled WGS sequence"/>
</dbReference>
<dbReference type="InterPro" id="IPR001518">
    <property type="entry name" value="Arginosuc_synth"/>
</dbReference>
<feature type="region of interest" description="Disordered" evidence="10">
    <location>
        <begin position="27"/>
        <end position="46"/>
    </location>
</feature>
<dbReference type="GO" id="GO:0005737">
    <property type="term" value="C:cytoplasm"/>
    <property type="evidence" value="ECO:0007669"/>
    <property type="project" value="TreeGrafter"/>
</dbReference>
<comment type="caution">
    <text evidence="13">The sequence shown here is derived from an EMBL/GenBank/DDBJ whole genome shotgun (WGS) entry which is preliminary data.</text>
</comment>
<dbReference type="InterPro" id="IPR023434">
    <property type="entry name" value="Arginosuc_synth_type_1_subfam"/>
</dbReference>
<dbReference type="PANTHER" id="PTHR11587:SF2">
    <property type="entry name" value="ARGININOSUCCINATE SYNTHASE"/>
    <property type="match status" value="1"/>
</dbReference>
<feature type="domain" description="Arginosuccinate synthase-like N-terminal" evidence="11">
    <location>
        <begin position="78"/>
        <end position="158"/>
    </location>
</feature>
<evidence type="ECO:0000256" key="10">
    <source>
        <dbReference type="SAM" id="MobiDB-lite"/>
    </source>
</evidence>
<dbReference type="Gene3D" id="3.40.50.620">
    <property type="entry name" value="HUPs"/>
    <property type="match status" value="1"/>
</dbReference>
<dbReference type="GO" id="GO:0006526">
    <property type="term" value="P:L-arginine biosynthetic process"/>
    <property type="evidence" value="ECO:0007669"/>
    <property type="project" value="UniProtKB-KW"/>
</dbReference>
<dbReference type="GO" id="GO:0000053">
    <property type="term" value="P:argininosuccinate metabolic process"/>
    <property type="evidence" value="ECO:0007669"/>
    <property type="project" value="TreeGrafter"/>
</dbReference>